<dbReference type="STRING" id="413071.G9MX05"/>
<dbReference type="VEuPathDB" id="FungiDB:TRIVIDRAFT_69951"/>
<dbReference type="InParanoid" id="G9MX05"/>
<dbReference type="AlphaFoldDB" id="G9MX05"/>
<reference evidence="1 2" key="1">
    <citation type="journal article" date="2011" name="Genome Biol.">
        <title>Comparative genome sequence analysis underscores mycoparasitism as the ancestral life style of Trichoderma.</title>
        <authorList>
            <person name="Kubicek C.P."/>
            <person name="Herrera-Estrella A."/>
            <person name="Seidl-Seiboth V."/>
            <person name="Martinez D.A."/>
            <person name="Druzhinina I.S."/>
            <person name="Thon M."/>
            <person name="Zeilinger S."/>
            <person name="Casas-Flores S."/>
            <person name="Horwitz B.A."/>
            <person name="Mukherjee P.K."/>
            <person name="Mukherjee M."/>
            <person name="Kredics L."/>
            <person name="Alcaraz L.D."/>
            <person name="Aerts A."/>
            <person name="Antal Z."/>
            <person name="Atanasova L."/>
            <person name="Cervantes-Badillo M.G."/>
            <person name="Challacombe J."/>
            <person name="Chertkov O."/>
            <person name="McCluskey K."/>
            <person name="Coulpier F."/>
            <person name="Deshpande N."/>
            <person name="von Doehren H."/>
            <person name="Ebbole D.J."/>
            <person name="Esquivel-Naranjo E.U."/>
            <person name="Fekete E."/>
            <person name="Flipphi M."/>
            <person name="Glaser F."/>
            <person name="Gomez-Rodriguez E.Y."/>
            <person name="Gruber S."/>
            <person name="Han C."/>
            <person name="Henrissat B."/>
            <person name="Hermosa R."/>
            <person name="Hernandez-Onate M."/>
            <person name="Karaffa L."/>
            <person name="Kosti I."/>
            <person name="Le Crom S."/>
            <person name="Lindquist E."/>
            <person name="Lucas S."/>
            <person name="Luebeck M."/>
            <person name="Luebeck P.S."/>
            <person name="Margeot A."/>
            <person name="Metz B."/>
            <person name="Misra M."/>
            <person name="Nevalainen H."/>
            <person name="Omann M."/>
            <person name="Packer N."/>
            <person name="Perrone G."/>
            <person name="Uresti-Rivera E.E."/>
            <person name="Salamov A."/>
            <person name="Schmoll M."/>
            <person name="Seiboth B."/>
            <person name="Shapiro H."/>
            <person name="Sukno S."/>
            <person name="Tamayo-Ramos J.A."/>
            <person name="Tisch D."/>
            <person name="Wiest A."/>
            <person name="Wilkinson H.H."/>
            <person name="Zhang M."/>
            <person name="Coutinho P.M."/>
            <person name="Kenerley C.M."/>
            <person name="Monte E."/>
            <person name="Baker S.E."/>
            <person name="Grigoriev I.V."/>
        </authorList>
    </citation>
    <scope>NUCLEOTIDE SEQUENCE [LARGE SCALE GENOMIC DNA]</scope>
    <source>
        <strain evidence="2">Gv29-8 / FGSC 10586</strain>
    </source>
</reference>
<accession>G9MX05</accession>
<dbReference type="GeneID" id="25797294"/>
<dbReference type="EMBL" id="ABDF02000076">
    <property type="protein sequence ID" value="EHK20938.1"/>
    <property type="molecule type" value="Genomic_DNA"/>
</dbReference>
<comment type="caution">
    <text evidence="1">The sequence shown here is derived from an EMBL/GenBank/DDBJ whole genome shotgun (WGS) entry which is preliminary data.</text>
</comment>
<dbReference type="Proteomes" id="UP000007115">
    <property type="component" value="Unassembled WGS sequence"/>
</dbReference>
<keyword evidence="2" id="KW-1185">Reference proteome</keyword>
<dbReference type="OrthoDB" id="2343925at2759"/>
<proteinExistence type="predicted"/>
<dbReference type="RefSeq" id="XP_013955134.1">
    <property type="nucleotide sequence ID" value="XM_014099659.1"/>
</dbReference>
<organism evidence="1 2">
    <name type="scientific">Hypocrea virens (strain Gv29-8 / FGSC 10586)</name>
    <name type="common">Gliocladium virens</name>
    <name type="synonym">Trichoderma virens</name>
    <dbReference type="NCBI Taxonomy" id="413071"/>
    <lineage>
        <taxon>Eukaryota</taxon>
        <taxon>Fungi</taxon>
        <taxon>Dikarya</taxon>
        <taxon>Ascomycota</taxon>
        <taxon>Pezizomycotina</taxon>
        <taxon>Sordariomycetes</taxon>
        <taxon>Hypocreomycetidae</taxon>
        <taxon>Hypocreales</taxon>
        <taxon>Hypocreaceae</taxon>
        <taxon>Trichoderma</taxon>
    </lineage>
</organism>
<protein>
    <submittedName>
        <fullName evidence="1">Uncharacterized protein</fullName>
    </submittedName>
</protein>
<name>G9MX05_HYPVG</name>
<evidence type="ECO:0000313" key="1">
    <source>
        <dbReference type="EMBL" id="EHK20938.1"/>
    </source>
</evidence>
<evidence type="ECO:0000313" key="2">
    <source>
        <dbReference type="Proteomes" id="UP000007115"/>
    </source>
</evidence>
<sequence length="348" mass="39662">MDHLVTACKWFMLLAPTIYWLLSVYANGSLRNLAADVIKIDVPIVLAQFLCRVLCEQQNNASWGDSVEGTSYGILPISYVLKLPWSLTIRQHAETAFSKTSTYLAAHFDELATNDSSKPTTPRWQRWPSSLANFFKDSRQQPWHWLFMKQQFIQAVSRNSPAFEDLEKYLLAHMSNNGEGTSMIEAGHRSPGTIKSPTMIGSVGPVPTARVVHMHSPSFVLFCCLISTISSHCLAWMEQRYLAREMCLHHATFYRQYNNYDSMRRDDAEGNLNSLHFHEFTGENEQSLYYQLTVEDGRREIPLKKAKGFLMKVAGVERAIMQVCWGTLSSSLEKDIYAALDIASKMQR</sequence>
<dbReference type="eggNOG" id="ENOG502RUFG">
    <property type="taxonomic scope" value="Eukaryota"/>
</dbReference>
<gene>
    <name evidence="1" type="ORF">TRIVIDRAFT_69951</name>
</gene>
<dbReference type="HOGENOM" id="CLU_797084_0_0_1"/>